<gene>
    <name evidence="1" type="ORF">LCGC14_1089460</name>
</gene>
<proteinExistence type="predicted"/>
<protein>
    <submittedName>
        <fullName evidence="1">Uncharacterized protein</fullName>
    </submittedName>
</protein>
<dbReference type="AlphaFoldDB" id="A0A0F9MH94"/>
<comment type="caution">
    <text evidence="1">The sequence shown here is derived from an EMBL/GenBank/DDBJ whole genome shotgun (WGS) entry which is preliminary data.</text>
</comment>
<dbReference type="EMBL" id="LAZR01004827">
    <property type="protein sequence ID" value="KKN05229.1"/>
    <property type="molecule type" value="Genomic_DNA"/>
</dbReference>
<organism evidence="1">
    <name type="scientific">marine sediment metagenome</name>
    <dbReference type="NCBI Taxonomy" id="412755"/>
    <lineage>
        <taxon>unclassified sequences</taxon>
        <taxon>metagenomes</taxon>
        <taxon>ecological metagenomes</taxon>
    </lineage>
</organism>
<sequence length="115" mass="13330">MAWSGLVRQVWQDVARWGLARRAWVRYGPVRYGPARFGVADLMGSGELRIALARRDETSSDMARQVRLVKARPDATRCDWARSAQIWRGRWVLAWRGQIWSGPVRRGLARPIWND</sequence>
<accession>A0A0F9MH94</accession>
<evidence type="ECO:0000313" key="1">
    <source>
        <dbReference type="EMBL" id="KKN05229.1"/>
    </source>
</evidence>
<reference evidence="1" key="1">
    <citation type="journal article" date="2015" name="Nature">
        <title>Complex archaea that bridge the gap between prokaryotes and eukaryotes.</title>
        <authorList>
            <person name="Spang A."/>
            <person name="Saw J.H."/>
            <person name="Jorgensen S.L."/>
            <person name="Zaremba-Niedzwiedzka K."/>
            <person name="Martijn J."/>
            <person name="Lind A.E."/>
            <person name="van Eijk R."/>
            <person name="Schleper C."/>
            <person name="Guy L."/>
            <person name="Ettema T.J."/>
        </authorList>
    </citation>
    <scope>NUCLEOTIDE SEQUENCE</scope>
</reference>
<name>A0A0F9MH94_9ZZZZ</name>